<dbReference type="Pfam" id="PF04519">
    <property type="entry name" value="Bactofilin"/>
    <property type="match status" value="1"/>
</dbReference>
<dbReference type="Proteomes" id="UP001499988">
    <property type="component" value="Unassembled WGS sequence"/>
</dbReference>
<gene>
    <name evidence="3" type="ORF">GCM10023333_05550</name>
</gene>
<feature type="compositionally biased region" description="Basic and acidic residues" evidence="2">
    <location>
        <begin position="119"/>
        <end position="135"/>
    </location>
</feature>
<dbReference type="InterPro" id="IPR007607">
    <property type="entry name" value="BacA/B"/>
</dbReference>
<name>A0ABP9EDJ8_9GAMM</name>
<evidence type="ECO:0000256" key="1">
    <source>
        <dbReference type="ARBA" id="ARBA00044755"/>
    </source>
</evidence>
<dbReference type="PANTHER" id="PTHR35024">
    <property type="entry name" value="HYPOTHETICAL CYTOSOLIC PROTEIN"/>
    <property type="match status" value="1"/>
</dbReference>
<protein>
    <submittedName>
        <fullName evidence="3">Polymer-forming cytoskeletal protein</fullName>
    </submittedName>
</protein>
<proteinExistence type="inferred from homology"/>
<dbReference type="RefSeq" id="WP_345333185.1">
    <property type="nucleotide sequence ID" value="NZ_BAABJZ010000006.1"/>
</dbReference>
<evidence type="ECO:0000313" key="4">
    <source>
        <dbReference type="Proteomes" id="UP001499988"/>
    </source>
</evidence>
<reference evidence="4" key="1">
    <citation type="journal article" date="2019" name="Int. J. Syst. Evol. Microbiol.">
        <title>The Global Catalogue of Microorganisms (GCM) 10K type strain sequencing project: providing services to taxonomists for standard genome sequencing and annotation.</title>
        <authorList>
            <consortium name="The Broad Institute Genomics Platform"/>
            <consortium name="The Broad Institute Genome Sequencing Center for Infectious Disease"/>
            <person name="Wu L."/>
            <person name="Ma J."/>
        </authorList>
    </citation>
    <scope>NUCLEOTIDE SEQUENCE [LARGE SCALE GENOMIC DNA]</scope>
    <source>
        <strain evidence="4">JCM 18401</strain>
    </source>
</reference>
<comment type="caution">
    <text evidence="3">The sequence shown here is derived from an EMBL/GenBank/DDBJ whole genome shotgun (WGS) entry which is preliminary data.</text>
</comment>
<dbReference type="EMBL" id="BAABJZ010000006">
    <property type="protein sequence ID" value="GAA4875199.1"/>
    <property type="molecule type" value="Genomic_DNA"/>
</dbReference>
<dbReference type="PANTHER" id="PTHR35024:SF4">
    <property type="entry name" value="POLYMER-FORMING CYTOSKELETAL PROTEIN"/>
    <property type="match status" value="1"/>
</dbReference>
<accession>A0ABP9EDJ8</accession>
<evidence type="ECO:0000313" key="3">
    <source>
        <dbReference type="EMBL" id="GAA4875199.1"/>
    </source>
</evidence>
<sequence>MFGKKSTTTKNPAGLTYISTDCRLSGELVLESDCMVDGSIEGTVTAKGSVIIEQQGRIEGELEAEEVRVSGHFKGKLKCKRLSITANGMVDGEVLSEKIEIFEGGQFVGTRLKEEMLRLESPKDEKPSKARKAEKINTQAAATA</sequence>
<comment type="similarity">
    <text evidence="1">Belongs to the bactofilin family.</text>
</comment>
<evidence type="ECO:0000256" key="2">
    <source>
        <dbReference type="SAM" id="MobiDB-lite"/>
    </source>
</evidence>
<feature type="region of interest" description="Disordered" evidence="2">
    <location>
        <begin position="119"/>
        <end position="144"/>
    </location>
</feature>
<organism evidence="3 4">
    <name type="scientific">Ferrimonas pelagia</name>
    <dbReference type="NCBI Taxonomy" id="1177826"/>
    <lineage>
        <taxon>Bacteria</taxon>
        <taxon>Pseudomonadati</taxon>
        <taxon>Pseudomonadota</taxon>
        <taxon>Gammaproteobacteria</taxon>
        <taxon>Alteromonadales</taxon>
        <taxon>Ferrimonadaceae</taxon>
        <taxon>Ferrimonas</taxon>
    </lineage>
</organism>
<keyword evidence="4" id="KW-1185">Reference proteome</keyword>